<evidence type="ECO:0000313" key="3">
    <source>
        <dbReference type="Proteomes" id="UP000024635"/>
    </source>
</evidence>
<proteinExistence type="predicted"/>
<comment type="caution">
    <text evidence="2">The sequence shown here is derived from an EMBL/GenBank/DDBJ whole genome shotgun (WGS) entry which is preliminary data.</text>
</comment>
<reference evidence="3" key="1">
    <citation type="journal article" date="2015" name="Nat. Genet.">
        <title>The genome and transcriptome of the zoonotic hookworm Ancylostoma ceylanicum identify infection-specific gene families.</title>
        <authorList>
            <person name="Schwarz E.M."/>
            <person name="Hu Y."/>
            <person name="Antoshechkin I."/>
            <person name="Miller M.M."/>
            <person name="Sternberg P.W."/>
            <person name="Aroian R.V."/>
        </authorList>
    </citation>
    <scope>NUCLEOTIDE SEQUENCE</scope>
    <source>
        <strain evidence="3">HY135</strain>
    </source>
</reference>
<accession>A0A016VGQ0</accession>
<evidence type="ECO:0000256" key="1">
    <source>
        <dbReference type="SAM" id="Phobius"/>
    </source>
</evidence>
<sequence length="89" mass="9727">MLSSPSSSERLHDGAKHVPVTCQILSPPNIEPEDEQCMLITVVLYLLLNLLLVFGGVVKKIFVCIGVLHDALHALELMTERAASNPVHL</sequence>
<evidence type="ECO:0000313" key="2">
    <source>
        <dbReference type="EMBL" id="EYC26471.1"/>
    </source>
</evidence>
<protein>
    <submittedName>
        <fullName evidence="2">Uncharacterized protein</fullName>
    </submittedName>
</protein>
<name>A0A016VGQ0_9BILA</name>
<keyword evidence="1" id="KW-0472">Membrane</keyword>
<keyword evidence="1" id="KW-0812">Transmembrane</keyword>
<dbReference type="AlphaFoldDB" id="A0A016VGQ0"/>
<gene>
    <name evidence="2" type="primary">Acey_s0010.g1173</name>
    <name evidence="2" type="ORF">Y032_0010g1173</name>
</gene>
<keyword evidence="3" id="KW-1185">Reference proteome</keyword>
<keyword evidence="1" id="KW-1133">Transmembrane helix</keyword>
<organism evidence="2 3">
    <name type="scientific">Ancylostoma ceylanicum</name>
    <dbReference type="NCBI Taxonomy" id="53326"/>
    <lineage>
        <taxon>Eukaryota</taxon>
        <taxon>Metazoa</taxon>
        <taxon>Ecdysozoa</taxon>
        <taxon>Nematoda</taxon>
        <taxon>Chromadorea</taxon>
        <taxon>Rhabditida</taxon>
        <taxon>Rhabditina</taxon>
        <taxon>Rhabditomorpha</taxon>
        <taxon>Strongyloidea</taxon>
        <taxon>Ancylostomatidae</taxon>
        <taxon>Ancylostomatinae</taxon>
        <taxon>Ancylostoma</taxon>
    </lineage>
</organism>
<dbReference type="EMBL" id="JARK01001346">
    <property type="protein sequence ID" value="EYC26471.1"/>
    <property type="molecule type" value="Genomic_DNA"/>
</dbReference>
<dbReference type="Proteomes" id="UP000024635">
    <property type="component" value="Unassembled WGS sequence"/>
</dbReference>
<feature type="transmembrane region" description="Helical" evidence="1">
    <location>
        <begin position="38"/>
        <end position="58"/>
    </location>
</feature>